<reference evidence="1" key="1">
    <citation type="journal article" date="2013" name="Nat. Commun.">
        <title>Whole-genome sequencing of Oryza brachyantha reveals mechanisms underlying Oryza genome evolution.</title>
        <authorList>
            <person name="Chen J."/>
            <person name="Huang Q."/>
            <person name="Gao D."/>
            <person name="Wang J."/>
            <person name="Lang Y."/>
            <person name="Liu T."/>
            <person name="Li B."/>
            <person name="Bai Z."/>
            <person name="Luis Goicoechea J."/>
            <person name="Liang C."/>
            <person name="Chen C."/>
            <person name="Zhang W."/>
            <person name="Sun S."/>
            <person name="Liao Y."/>
            <person name="Zhang X."/>
            <person name="Yang L."/>
            <person name="Song C."/>
            <person name="Wang M."/>
            <person name="Shi J."/>
            <person name="Liu G."/>
            <person name="Liu J."/>
            <person name="Zhou H."/>
            <person name="Zhou W."/>
            <person name="Yu Q."/>
            <person name="An N."/>
            <person name="Chen Y."/>
            <person name="Cai Q."/>
            <person name="Wang B."/>
            <person name="Liu B."/>
            <person name="Min J."/>
            <person name="Huang Y."/>
            <person name="Wu H."/>
            <person name="Li Z."/>
            <person name="Zhang Y."/>
            <person name="Yin Y."/>
            <person name="Song W."/>
            <person name="Jiang J."/>
            <person name="Jackson S.A."/>
            <person name="Wing R.A."/>
            <person name="Wang J."/>
            <person name="Chen M."/>
        </authorList>
    </citation>
    <scope>NUCLEOTIDE SEQUENCE [LARGE SCALE GENOMIC DNA]</scope>
    <source>
        <strain evidence="1">cv. IRGC 101232</strain>
    </source>
</reference>
<organism evidence="1">
    <name type="scientific">Oryza brachyantha</name>
    <name type="common">malo sina</name>
    <dbReference type="NCBI Taxonomy" id="4533"/>
    <lineage>
        <taxon>Eukaryota</taxon>
        <taxon>Viridiplantae</taxon>
        <taxon>Streptophyta</taxon>
        <taxon>Embryophyta</taxon>
        <taxon>Tracheophyta</taxon>
        <taxon>Spermatophyta</taxon>
        <taxon>Magnoliopsida</taxon>
        <taxon>Liliopsida</taxon>
        <taxon>Poales</taxon>
        <taxon>Poaceae</taxon>
        <taxon>BOP clade</taxon>
        <taxon>Oryzoideae</taxon>
        <taxon>Oryzeae</taxon>
        <taxon>Oryzinae</taxon>
        <taxon>Oryza</taxon>
    </lineage>
</organism>
<keyword evidence="2" id="KW-1185">Reference proteome</keyword>
<name>J3M058_ORYBR</name>
<evidence type="ECO:0000313" key="1">
    <source>
        <dbReference type="EnsemblPlants" id="OB04G27830.1"/>
    </source>
</evidence>
<dbReference type="AlphaFoldDB" id="J3M058"/>
<sequence>TTKIDFDHTSYRRFLLKLASQQPTSGSDQVRMWLTAMCRLCTIYVYILCL</sequence>
<dbReference type="Gramene" id="OB04G27830.1">
    <property type="protein sequence ID" value="OB04G27830.1"/>
    <property type="gene ID" value="OB04G27830"/>
</dbReference>
<dbReference type="HOGENOM" id="CLU_3130393_0_0_1"/>
<accession>J3M058</accession>
<proteinExistence type="predicted"/>
<evidence type="ECO:0000313" key="2">
    <source>
        <dbReference type="Proteomes" id="UP000006038"/>
    </source>
</evidence>
<dbReference type="EnsemblPlants" id="OB04G27830.1">
    <property type="protein sequence ID" value="OB04G27830.1"/>
    <property type="gene ID" value="OB04G27830"/>
</dbReference>
<reference evidence="1" key="2">
    <citation type="submission" date="2013-04" db="UniProtKB">
        <authorList>
            <consortium name="EnsemblPlants"/>
        </authorList>
    </citation>
    <scope>IDENTIFICATION</scope>
</reference>
<protein>
    <submittedName>
        <fullName evidence="1">Uncharacterized protein</fullName>
    </submittedName>
</protein>
<dbReference type="Proteomes" id="UP000006038">
    <property type="component" value="Chromosome 4"/>
</dbReference>